<proteinExistence type="inferred from homology"/>
<dbReference type="InterPro" id="IPR002347">
    <property type="entry name" value="SDR_fam"/>
</dbReference>
<reference evidence="3" key="1">
    <citation type="submission" date="2016-01" db="EMBL/GenBank/DDBJ databases">
        <authorList>
            <person name="Peeters C."/>
        </authorList>
    </citation>
    <scope>NUCLEOTIDE SEQUENCE</scope>
    <source>
        <strain evidence="3">LMG 29321</strain>
    </source>
</reference>
<dbReference type="SUPFAM" id="SSF51735">
    <property type="entry name" value="NAD(P)-binding Rossmann-fold domains"/>
    <property type="match status" value="1"/>
</dbReference>
<evidence type="ECO:0000313" key="4">
    <source>
        <dbReference type="Proteomes" id="UP000071859"/>
    </source>
</evidence>
<dbReference type="PRINTS" id="PR00081">
    <property type="entry name" value="GDHRDH"/>
</dbReference>
<gene>
    <name evidence="3" type="ORF">AWB78_05879</name>
</gene>
<sequence>MPRLDGKVALITGGAAGIGRATALAFAREGARVGFIDRDVQQGRETAQRIEAAGARALFIEADVTDAEQVASAVGEVVRTFGGLHILHNNAGGSSARDAAVTEAPEDEFWARIRIDLYGTWLCCRHGIPEIIRSGGGSVINMSSIFAFLGTHGKDAYTAAKGAVSALTRSMAVEFAKDRVRVNAIAPGATSTDRVVAMMKVDGVTGISARNQLFGMIAPEDVASTALFLASDESRSTTGHILPVDGGLIIS</sequence>
<dbReference type="RefSeq" id="WP_062609706.1">
    <property type="nucleotide sequence ID" value="NZ_FCOX02000040.1"/>
</dbReference>
<evidence type="ECO:0000256" key="2">
    <source>
        <dbReference type="ARBA" id="ARBA00023002"/>
    </source>
</evidence>
<protein>
    <submittedName>
        <fullName evidence="3">Short-chain dehydrogenase/reductase SDR</fullName>
    </submittedName>
</protein>
<organism evidence="3 4">
    <name type="scientific">Caballeronia calidae</name>
    <dbReference type="NCBI Taxonomy" id="1777139"/>
    <lineage>
        <taxon>Bacteria</taxon>
        <taxon>Pseudomonadati</taxon>
        <taxon>Pseudomonadota</taxon>
        <taxon>Betaproteobacteria</taxon>
        <taxon>Burkholderiales</taxon>
        <taxon>Burkholderiaceae</taxon>
        <taxon>Caballeronia</taxon>
    </lineage>
</organism>
<dbReference type="FunFam" id="3.40.50.720:FF:000084">
    <property type="entry name" value="Short-chain dehydrogenase reductase"/>
    <property type="match status" value="1"/>
</dbReference>
<evidence type="ECO:0000256" key="1">
    <source>
        <dbReference type="ARBA" id="ARBA00006484"/>
    </source>
</evidence>
<dbReference type="GO" id="GO:0016491">
    <property type="term" value="F:oxidoreductase activity"/>
    <property type="evidence" value="ECO:0007669"/>
    <property type="project" value="UniProtKB-KW"/>
</dbReference>
<comment type="caution">
    <text evidence="3">The sequence shown here is derived from an EMBL/GenBank/DDBJ whole genome shotgun (WGS) entry which is preliminary data.</text>
</comment>
<accession>A0A158DZI1</accession>
<dbReference type="PROSITE" id="PS00061">
    <property type="entry name" value="ADH_SHORT"/>
    <property type="match status" value="1"/>
</dbReference>
<dbReference type="PANTHER" id="PTHR24321:SF11">
    <property type="entry name" value="BLR0893 PROTEIN"/>
    <property type="match status" value="1"/>
</dbReference>
<comment type="similarity">
    <text evidence="1">Belongs to the short-chain dehydrogenases/reductases (SDR) family.</text>
</comment>
<name>A0A158DZI1_9BURK</name>
<dbReference type="OrthoDB" id="6823797at2"/>
<dbReference type="PRINTS" id="PR00080">
    <property type="entry name" value="SDRFAMILY"/>
</dbReference>
<dbReference type="Gene3D" id="3.40.50.720">
    <property type="entry name" value="NAD(P)-binding Rossmann-like Domain"/>
    <property type="match status" value="1"/>
</dbReference>
<dbReference type="EMBL" id="FCOX02000040">
    <property type="protein sequence ID" value="SAL00051.1"/>
    <property type="molecule type" value="Genomic_DNA"/>
</dbReference>
<dbReference type="InterPro" id="IPR036291">
    <property type="entry name" value="NAD(P)-bd_dom_sf"/>
</dbReference>
<evidence type="ECO:0000313" key="3">
    <source>
        <dbReference type="EMBL" id="SAL00051.1"/>
    </source>
</evidence>
<dbReference type="Proteomes" id="UP000071859">
    <property type="component" value="Unassembled WGS sequence"/>
</dbReference>
<dbReference type="AlphaFoldDB" id="A0A158DZI1"/>
<keyword evidence="4" id="KW-1185">Reference proteome</keyword>
<dbReference type="CDD" id="cd05233">
    <property type="entry name" value="SDR_c"/>
    <property type="match status" value="1"/>
</dbReference>
<dbReference type="PANTHER" id="PTHR24321">
    <property type="entry name" value="DEHYDROGENASES, SHORT CHAIN"/>
    <property type="match status" value="1"/>
</dbReference>
<dbReference type="InterPro" id="IPR020904">
    <property type="entry name" value="Sc_DH/Rdtase_CS"/>
</dbReference>
<keyword evidence="2" id="KW-0560">Oxidoreductase</keyword>
<dbReference type="Pfam" id="PF13561">
    <property type="entry name" value="adh_short_C2"/>
    <property type="match status" value="1"/>
</dbReference>